<name>A0ABU2DNS2_9MICC</name>
<gene>
    <name evidence="2" type="ORF">RIL96_00470</name>
</gene>
<dbReference type="Pfam" id="PF13692">
    <property type="entry name" value="Glyco_trans_1_4"/>
    <property type="match status" value="1"/>
</dbReference>
<keyword evidence="1 2" id="KW-0808">Transferase</keyword>
<reference evidence="2 3" key="1">
    <citation type="submission" date="2023-09" db="EMBL/GenBank/DDBJ databases">
        <title>Description of three actinobacteria isolated from air of manufacturing shop in a pharmaceutical factory.</title>
        <authorList>
            <person name="Zhang D.-F."/>
        </authorList>
    </citation>
    <scope>NUCLEOTIDE SEQUENCE [LARGE SCALE GENOMIC DNA]</scope>
    <source>
        <strain evidence="2 3">LY-0111</strain>
    </source>
</reference>
<sequence length="369" mass="38543">MIRGSELSGAAELIWVGPAAEQPSGGTLYNRRVLEALDGLGVAVVRLDVPGSWPSPSAEQAAALRDQLASARAQHRQAVVIVDGLLGAAVPDLFAGGASGGDQGPESGEDPLADVLLWHLPVALDGADERLIQAEGQAVRAASAVVVTSRWAAAQVRTAHGRDGAGVIIPGVDPAAPAGGPAIPSSAADPVPGFAVVASLTPRKNHRVLIPALAALLEHPWQLHLAGPGAETVFGRELLDELAQELPGRIIAHGSLEQSELEELWAATDLLLLPSRAETYGMVVTEAAARGIPSVVSAGTGAVEALDGAGLVVPADSPRHWYSALHRWLSDPGERDTLRTAVDERRGRLTTWQQSAHRWMRLVRSLRTG</sequence>
<accession>A0ABU2DNS2</accession>
<evidence type="ECO:0000313" key="3">
    <source>
        <dbReference type="Proteomes" id="UP001251870"/>
    </source>
</evidence>
<keyword evidence="3" id="KW-1185">Reference proteome</keyword>
<evidence type="ECO:0000313" key="2">
    <source>
        <dbReference type="EMBL" id="MDR8018041.1"/>
    </source>
</evidence>
<organism evidence="2 3">
    <name type="scientific">Nesterenkonia aerolata</name>
    <dbReference type="NCBI Taxonomy" id="3074079"/>
    <lineage>
        <taxon>Bacteria</taxon>
        <taxon>Bacillati</taxon>
        <taxon>Actinomycetota</taxon>
        <taxon>Actinomycetes</taxon>
        <taxon>Micrococcales</taxon>
        <taxon>Micrococcaceae</taxon>
        <taxon>Nesterenkonia</taxon>
    </lineage>
</organism>
<dbReference type="Proteomes" id="UP001251870">
    <property type="component" value="Unassembled WGS sequence"/>
</dbReference>
<dbReference type="EMBL" id="JAVKGR010000001">
    <property type="protein sequence ID" value="MDR8018041.1"/>
    <property type="molecule type" value="Genomic_DNA"/>
</dbReference>
<dbReference type="RefSeq" id="WP_310547033.1">
    <property type="nucleotide sequence ID" value="NZ_JAVKGR010000001.1"/>
</dbReference>
<protein>
    <submittedName>
        <fullName evidence="2">Glycosyltransferase family 4 protein</fullName>
        <ecNumber evidence="2">2.4.-.-</ecNumber>
    </submittedName>
</protein>
<dbReference type="CDD" id="cd03801">
    <property type="entry name" value="GT4_PimA-like"/>
    <property type="match status" value="1"/>
</dbReference>
<comment type="caution">
    <text evidence="2">The sequence shown here is derived from an EMBL/GenBank/DDBJ whole genome shotgun (WGS) entry which is preliminary data.</text>
</comment>
<dbReference type="PANTHER" id="PTHR46401">
    <property type="entry name" value="GLYCOSYLTRANSFERASE WBBK-RELATED"/>
    <property type="match status" value="1"/>
</dbReference>
<dbReference type="EC" id="2.4.-.-" evidence="2"/>
<dbReference type="Gene3D" id="3.40.50.2000">
    <property type="entry name" value="Glycogen Phosphorylase B"/>
    <property type="match status" value="2"/>
</dbReference>
<dbReference type="PANTHER" id="PTHR46401:SF2">
    <property type="entry name" value="GLYCOSYLTRANSFERASE WBBK-RELATED"/>
    <property type="match status" value="1"/>
</dbReference>
<proteinExistence type="predicted"/>
<evidence type="ECO:0000256" key="1">
    <source>
        <dbReference type="ARBA" id="ARBA00022679"/>
    </source>
</evidence>
<dbReference type="SUPFAM" id="SSF53756">
    <property type="entry name" value="UDP-Glycosyltransferase/glycogen phosphorylase"/>
    <property type="match status" value="1"/>
</dbReference>
<keyword evidence="2" id="KW-0328">Glycosyltransferase</keyword>
<dbReference type="GO" id="GO:0016757">
    <property type="term" value="F:glycosyltransferase activity"/>
    <property type="evidence" value="ECO:0007669"/>
    <property type="project" value="UniProtKB-KW"/>
</dbReference>